<evidence type="ECO:0000313" key="2">
    <source>
        <dbReference type="EMBL" id="QJA72649.1"/>
    </source>
</evidence>
<dbReference type="GO" id="GO:0006260">
    <property type="term" value="P:DNA replication"/>
    <property type="evidence" value="ECO:0007669"/>
    <property type="project" value="InterPro"/>
</dbReference>
<gene>
    <name evidence="2" type="ORF">MM415A02659_0006</name>
    <name evidence="3" type="ORF">MM415B02229_0012</name>
</gene>
<name>A0A6M3KVB0_9ZZZZ</name>
<dbReference type="GO" id="GO:0006276">
    <property type="term" value="P:plasmid maintenance"/>
    <property type="evidence" value="ECO:0007669"/>
    <property type="project" value="InterPro"/>
</dbReference>
<reference evidence="3" key="1">
    <citation type="submission" date="2020-03" db="EMBL/GenBank/DDBJ databases">
        <title>The deep terrestrial virosphere.</title>
        <authorList>
            <person name="Holmfeldt K."/>
            <person name="Nilsson E."/>
            <person name="Simone D."/>
            <person name="Lopez-Fernandez M."/>
            <person name="Wu X."/>
            <person name="de Brujin I."/>
            <person name="Lundin D."/>
            <person name="Andersson A."/>
            <person name="Bertilsson S."/>
            <person name="Dopson M."/>
        </authorList>
    </citation>
    <scope>NUCLEOTIDE SEQUENCE</scope>
    <source>
        <strain evidence="2">MM415A02659</strain>
        <strain evidence="3">MM415B02229</strain>
    </source>
</reference>
<dbReference type="AlphaFoldDB" id="A0A6M3KVB0"/>
<protein>
    <recommendedName>
        <fullName evidence="1">Plasmid replication protein RepL domain-containing protein</fullName>
    </recommendedName>
</protein>
<dbReference type="Pfam" id="PF05732">
    <property type="entry name" value="RepL"/>
    <property type="match status" value="1"/>
</dbReference>
<dbReference type="InterPro" id="IPR008813">
    <property type="entry name" value="Plasmid_replication_RepL"/>
</dbReference>
<evidence type="ECO:0000259" key="1">
    <source>
        <dbReference type="Pfam" id="PF05732"/>
    </source>
</evidence>
<feature type="domain" description="Plasmid replication protein RepL" evidence="1">
    <location>
        <begin position="8"/>
        <end position="127"/>
    </location>
</feature>
<evidence type="ECO:0000313" key="3">
    <source>
        <dbReference type="EMBL" id="QJA85374.1"/>
    </source>
</evidence>
<dbReference type="EMBL" id="MT142570">
    <property type="protein sequence ID" value="QJA85374.1"/>
    <property type="molecule type" value="Genomic_DNA"/>
</dbReference>
<dbReference type="EMBL" id="MT141968">
    <property type="protein sequence ID" value="QJA72649.1"/>
    <property type="molecule type" value="Genomic_DNA"/>
</dbReference>
<proteinExistence type="predicted"/>
<sequence>METRFARLDRLTGEIVDIKPGTGKKRAEPVFLKFWQHKVYAERIDSLHGATLKILFYLLRVAKWGNQIPGSGVTAKAKQIPQSHVSRAYTELKRADIIKCIDGVYYLNMDFCWRGSEAQRKELYCAWGPDMDLNTTKEG</sequence>
<accession>A0A6M3KVB0</accession>
<organism evidence="3">
    <name type="scientific">viral metagenome</name>
    <dbReference type="NCBI Taxonomy" id="1070528"/>
    <lineage>
        <taxon>unclassified sequences</taxon>
        <taxon>metagenomes</taxon>
        <taxon>organismal metagenomes</taxon>
    </lineage>
</organism>